<dbReference type="Proteomes" id="UP001523369">
    <property type="component" value="Unassembled WGS sequence"/>
</dbReference>
<accession>A0ABT1DEW7</accession>
<reference evidence="2 3" key="1">
    <citation type="submission" date="2022-06" db="EMBL/GenBank/DDBJ databases">
        <title>New Species of the Genus Actinoplanes, ActinopZanes ferrugineus.</title>
        <authorList>
            <person name="Ding P."/>
        </authorList>
    </citation>
    <scope>NUCLEOTIDE SEQUENCE [LARGE SCALE GENOMIC DNA]</scope>
    <source>
        <strain evidence="2 3">TRM88003</strain>
    </source>
</reference>
<dbReference type="EMBL" id="JAMYJR010000002">
    <property type="protein sequence ID" value="MCO8269371.1"/>
    <property type="molecule type" value="Genomic_DNA"/>
</dbReference>
<dbReference type="RefSeq" id="WP_253235518.1">
    <property type="nucleotide sequence ID" value="NZ_JAMYJR010000002.1"/>
</dbReference>
<organism evidence="2 3">
    <name type="scientific">Paractinoplanes aksuensis</name>
    <dbReference type="NCBI Taxonomy" id="2939490"/>
    <lineage>
        <taxon>Bacteria</taxon>
        <taxon>Bacillati</taxon>
        <taxon>Actinomycetota</taxon>
        <taxon>Actinomycetes</taxon>
        <taxon>Micromonosporales</taxon>
        <taxon>Micromonosporaceae</taxon>
        <taxon>Paractinoplanes</taxon>
    </lineage>
</organism>
<feature type="region of interest" description="Disordered" evidence="1">
    <location>
        <begin position="1"/>
        <end position="23"/>
    </location>
</feature>
<evidence type="ECO:0000256" key="1">
    <source>
        <dbReference type="SAM" id="MobiDB-lite"/>
    </source>
</evidence>
<evidence type="ECO:0000313" key="2">
    <source>
        <dbReference type="EMBL" id="MCO8269371.1"/>
    </source>
</evidence>
<name>A0ABT1DEW7_9ACTN</name>
<sequence length="60" mass="6747">MDNDEKSDDQERAARRTRFGRLPERVLPTDLDETVDTRTVQDRPATAMNPSQVAALFDGA</sequence>
<comment type="caution">
    <text evidence="2">The sequence shown here is derived from an EMBL/GenBank/DDBJ whole genome shotgun (WGS) entry which is preliminary data.</text>
</comment>
<evidence type="ECO:0000313" key="3">
    <source>
        <dbReference type="Proteomes" id="UP001523369"/>
    </source>
</evidence>
<protein>
    <submittedName>
        <fullName evidence="2">Uncharacterized protein</fullName>
    </submittedName>
</protein>
<proteinExistence type="predicted"/>
<gene>
    <name evidence="2" type="ORF">M1L60_02065</name>
</gene>
<keyword evidence="3" id="KW-1185">Reference proteome</keyword>